<feature type="non-terminal residue" evidence="2">
    <location>
        <position position="77"/>
    </location>
</feature>
<feature type="non-terminal residue" evidence="2">
    <location>
        <position position="1"/>
    </location>
</feature>
<dbReference type="Proteomes" id="UP001066276">
    <property type="component" value="Chromosome 1_2"/>
</dbReference>
<keyword evidence="3" id="KW-1185">Reference proteome</keyword>
<proteinExistence type="predicted"/>
<comment type="caution">
    <text evidence="2">The sequence shown here is derived from an EMBL/GenBank/DDBJ whole genome shotgun (WGS) entry which is preliminary data.</text>
</comment>
<protein>
    <submittedName>
        <fullName evidence="2">Uncharacterized protein</fullName>
    </submittedName>
</protein>
<reference evidence="2" key="1">
    <citation type="journal article" date="2022" name="bioRxiv">
        <title>Sequencing and chromosome-scale assembly of the giantPleurodeles waltlgenome.</title>
        <authorList>
            <person name="Brown T."/>
            <person name="Elewa A."/>
            <person name="Iarovenko S."/>
            <person name="Subramanian E."/>
            <person name="Araus A.J."/>
            <person name="Petzold A."/>
            <person name="Susuki M."/>
            <person name="Suzuki K.-i.T."/>
            <person name="Hayashi T."/>
            <person name="Toyoda A."/>
            <person name="Oliveira C."/>
            <person name="Osipova E."/>
            <person name="Leigh N.D."/>
            <person name="Simon A."/>
            <person name="Yun M.H."/>
        </authorList>
    </citation>
    <scope>NUCLEOTIDE SEQUENCE</scope>
    <source>
        <strain evidence="2">20211129_DDA</strain>
        <tissue evidence="2">Liver</tissue>
    </source>
</reference>
<sequence length="77" mass="7829">VESRLLCRQGEAEAENNRAGGAAPIGGGGGIPGSSSILSIPARSSIPAAPRSAASVADMMEEIDRFQVPTVHAEMQP</sequence>
<feature type="region of interest" description="Disordered" evidence="1">
    <location>
        <begin position="1"/>
        <end position="36"/>
    </location>
</feature>
<evidence type="ECO:0000313" key="2">
    <source>
        <dbReference type="EMBL" id="KAJ1211202.1"/>
    </source>
</evidence>
<evidence type="ECO:0000313" key="3">
    <source>
        <dbReference type="Proteomes" id="UP001066276"/>
    </source>
</evidence>
<organism evidence="2 3">
    <name type="scientific">Pleurodeles waltl</name>
    <name type="common">Iberian ribbed newt</name>
    <dbReference type="NCBI Taxonomy" id="8319"/>
    <lineage>
        <taxon>Eukaryota</taxon>
        <taxon>Metazoa</taxon>
        <taxon>Chordata</taxon>
        <taxon>Craniata</taxon>
        <taxon>Vertebrata</taxon>
        <taxon>Euteleostomi</taxon>
        <taxon>Amphibia</taxon>
        <taxon>Batrachia</taxon>
        <taxon>Caudata</taxon>
        <taxon>Salamandroidea</taxon>
        <taxon>Salamandridae</taxon>
        <taxon>Pleurodelinae</taxon>
        <taxon>Pleurodeles</taxon>
    </lineage>
</organism>
<name>A0AAV7WF55_PLEWA</name>
<dbReference type="AlphaFoldDB" id="A0AAV7WF55"/>
<accession>A0AAV7WF55</accession>
<gene>
    <name evidence="2" type="ORF">NDU88_006563</name>
</gene>
<evidence type="ECO:0000256" key="1">
    <source>
        <dbReference type="SAM" id="MobiDB-lite"/>
    </source>
</evidence>
<feature type="compositionally biased region" description="Gly residues" evidence="1">
    <location>
        <begin position="23"/>
        <end position="32"/>
    </location>
</feature>
<dbReference type="EMBL" id="JANPWB010000002">
    <property type="protein sequence ID" value="KAJ1211202.1"/>
    <property type="molecule type" value="Genomic_DNA"/>
</dbReference>